<keyword evidence="3 5" id="KW-0067">ATP-binding</keyword>
<dbReference type="Pfam" id="PF04107">
    <property type="entry name" value="GCS2"/>
    <property type="match status" value="1"/>
</dbReference>
<dbReference type="NCBIfam" id="NF010041">
    <property type="entry name" value="PRK13517.1-1"/>
    <property type="match status" value="1"/>
</dbReference>
<keyword evidence="1 5" id="KW-0436">Ligase</keyword>
<evidence type="ECO:0000256" key="1">
    <source>
        <dbReference type="ARBA" id="ARBA00022598"/>
    </source>
</evidence>
<dbReference type="HAMAP" id="MF_01609">
    <property type="entry name" value="Glu_cys_ligase_2"/>
    <property type="match status" value="1"/>
</dbReference>
<dbReference type="InterPro" id="IPR006336">
    <property type="entry name" value="GCS2"/>
</dbReference>
<name>A0ABV8LA54_9NOCA</name>
<sequence>MAEGDLARVPTVGVEEEFLLTDPGTGAPAPENARVAAAARAAGIDLQLELTRCQVETRTGVHSRIDDLLAELRATRRRVAECAAAHDARLLAVAVPPTVPDGYPVTDTPRYQRIANTFGMLAHEQGLCGCHVHVAVPDRVRAVQVSNHVRPWLPVLLALTANSAVYRGSETGYASWRSILWRRWPSAGPPPYFASLADFDATVSMMFASGSILDKKMVYWDVRPSESFPTVEIRVSDIPATAAESALLAALIRGIVTMGLRSIARGEPAPSVSGEVLRAAYWNAAHTGLDGHLLHPIHGGVVPHCELLGDLLRRIEPALRDCGDDAFVTTAIAGLRERGNGARRQLRAIRTRHEVTDVVAELEHATLEGC</sequence>
<gene>
    <name evidence="6" type="ORF">ACFOW8_22420</name>
</gene>
<dbReference type="Gene3D" id="3.30.590.20">
    <property type="match status" value="1"/>
</dbReference>
<comment type="catalytic activity">
    <reaction evidence="4 5">
        <text>L-cysteine + L-glutamate + ATP = gamma-L-glutamyl-L-cysteine + ADP + phosphate + H(+)</text>
        <dbReference type="Rhea" id="RHEA:13285"/>
        <dbReference type="ChEBI" id="CHEBI:15378"/>
        <dbReference type="ChEBI" id="CHEBI:29985"/>
        <dbReference type="ChEBI" id="CHEBI:30616"/>
        <dbReference type="ChEBI" id="CHEBI:35235"/>
        <dbReference type="ChEBI" id="CHEBI:43474"/>
        <dbReference type="ChEBI" id="CHEBI:58173"/>
        <dbReference type="ChEBI" id="CHEBI:456216"/>
        <dbReference type="EC" id="6.3.2.2"/>
    </reaction>
</comment>
<reference evidence="7" key="1">
    <citation type="journal article" date="2019" name="Int. J. Syst. Evol. Microbiol.">
        <title>The Global Catalogue of Microorganisms (GCM) 10K type strain sequencing project: providing services to taxonomists for standard genome sequencing and annotation.</title>
        <authorList>
            <consortium name="The Broad Institute Genomics Platform"/>
            <consortium name="The Broad Institute Genome Sequencing Center for Infectious Disease"/>
            <person name="Wu L."/>
            <person name="Ma J."/>
        </authorList>
    </citation>
    <scope>NUCLEOTIDE SEQUENCE [LARGE SCALE GENOMIC DNA]</scope>
    <source>
        <strain evidence="7">CGMCC 4.7204</strain>
    </source>
</reference>
<comment type="similarity">
    <text evidence="5">Belongs to the glutamate--cysteine ligase type 2 family. YbdK subfamily.</text>
</comment>
<dbReference type="GO" id="GO:0004357">
    <property type="term" value="F:glutamate-cysteine ligase activity"/>
    <property type="evidence" value="ECO:0007669"/>
    <property type="project" value="UniProtKB-EC"/>
</dbReference>
<dbReference type="PANTHER" id="PTHR36510">
    <property type="entry name" value="GLUTAMATE--CYSTEINE LIGASE 2-RELATED"/>
    <property type="match status" value="1"/>
</dbReference>
<accession>A0ABV8LA54</accession>
<dbReference type="InterPro" id="IPR050141">
    <property type="entry name" value="GCL_type2/YbdK_subfam"/>
</dbReference>
<keyword evidence="2 5" id="KW-0547">Nucleotide-binding</keyword>
<comment type="caution">
    <text evidence="6">The sequence shown here is derived from an EMBL/GenBank/DDBJ whole genome shotgun (WGS) entry which is preliminary data.</text>
</comment>
<evidence type="ECO:0000313" key="7">
    <source>
        <dbReference type="Proteomes" id="UP001595767"/>
    </source>
</evidence>
<dbReference type="EC" id="6.3.2.2" evidence="5"/>
<evidence type="ECO:0000256" key="4">
    <source>
        <dbReference type="ARBA" id="ARBA00048819"/>
    </source>
</evidence>
<dbReference type="InterPro" id="IPR014746">
    <property type="entry name" value="Gln_synth/guanido_kin_cat_dom"/>
</dbReference>
<dbReference type="RefSeq" id="WP_378553293.1">
    <property type="nucleotide sequence ID" value="NZ_JBHSBA010000015.1"/>
</dbReference>
<evidence type="ECO:0000256" key="3">
    <source>
        <dbReference type="ARBA" id="ARBA00022840"/>
    </source>
</evidence>
<proteinExistence type="inferred from homology"/>
<dbReference type="Proteomes" id="UP001595767">
    <property type="component" value="Unassembled WGS sequence"/>
</dbReference>
<evidence type="ECO:0000313" key="6">
    <source>
        <dbReference type="EMBL" id="MFC4127684.1"/>
    </source>
</evidence>
<comment type="function">
    <text evidence="5">ATP-dependent carboxylate-amine ligase which exhibits weak glutamate--cysteine ligase activity.</text>
</comment>
<dbReference type="NCBIfam" id="TIGR02050">
    <property type="entry name" value="gshA_cyan_rel"/>
    <property type="match status" value="1"/>
</dbReference>
<protein>
    <recommendedName>
        <fullName evidence="5">Putative glutamate--cysteine ligase 2</fullName>
        <ecNumber evidence="5">6.3.2.2</ecNumber>
    </recommendedName>
    <alternativeName>
        <fullName evidence="5">Gamma-glutamylcysteine synthetase 2</fullName>
        <shortName evidence="5">GCS 2</shortName>
        <shortName evidence="5">Gamma-GCS 2</shortName>
    </alternativeName>
</protein>
<evidence type="ECO:0000256" key="5">
    <source>
        <dbReference type="HAMAP-Rule" id="MF_01609"/>
    </source>
</evidence>
<evidence type="ECO:0000256" key="2">
    <source>
        <dbReference type="ARBA" id="ARBA00022741"/>
    </source>
</evidence>
<dbReference type="PANTHER" id="PTHR36510:SF1">
    <property type="entry name" value="GLUTAMATE--CYSTEINE LIGASE 2-RELATED"/>
    <property type="match status" value="1"/>
</dbReference>
<dbReference type="SUPFAM" id="SSF55931">
    <property type="entry name" value="Glutamine synthetase/guanido kinase"/>
    <property type="match status" value="1"/>
</dbReference>
<keyword evidence="7" id="KW-1185">Reference proteome</keyword>
<dbReference type="InterPro" id="IPR011793">
    <property type="entry name" value="YbdK"/>
</dbReference>
<organism evidence="6 7">
    <name type="scientific">Nocardia rhizosphaerae</name>
    <dbReference type="NCBI Taxonomy" id="1691571"/>
    <lineage>
        <taxon>Bacteria</taxon>
        <taxon>Bacillati</taxon>
        <taxon>Actinomycetota</taxon>
        <taxon>Actinomycetes</taxon>
        <taxon>Mycobacteriales</taxon>
        <taxon>Nocardiaceae</taxon>
        <taxon>Nocardia</taxon>
    </lineage>
</organism>
<dbReference type="EMBL" id="JBHSBA010000015">
    <property type="protein sequence ID" value="MFC4127684.1"/>
    <property type="molecule type" value="Genomic_DNA"/>
</dbReference>